<organism evidence="2 3">
    <name type="scientific">Saguinus oedipus</name>
    <name type="common">Cotton-top tamarin</name>
    <name type="synonym">Oedipomidas oedipus</name>
    <dbReference type="NCBI Taxonomy" id="9490"/>
    <lineage>
        <taxon>Eukaryota</taxon>
        <taxon>Metazoa</taxon>
        <taxon>Chordata</taxon>
        <taxon>Craniata</taxon>
        <taxon>Vertebrata</taxon>
        <taxon>Euteleostomi</taxon>
        <taxon>Mammalia</taxon>
        <taxon>Eutheria</taxon>
        <taxon>Euarchontoglires</taxon>
        <taxon>Primates</taxon>
        <taxon>Haplorrhini</taxon>
        <taxon>Platyrrhini</taxon>
        <taxon>Cebidae</taxon>
        <taxon>Callitrichinae</taxon>
        <taxon>Saguinus</taxon>
    </lineage>
</organism>
<dbReference type="EMBL" id="JASSZA010000022">
    <property type="protein sequence ID" value="KAK2084253.1"/>
    <property type="molecule type" value="Genomic_DNA"/>
</dbReference>
<accession>A0ABQ9THN5</accession>
<proteinExistence type="predicted"/>
<comment type="caution">
    <text evidence="2">The sequence shown here is derived from an EMBL/GenBank/DDBJ whole genome shotgun (WGS) entry which is preliminary data.</text>
</comment>
<dbReference type="Proteomes" id="UP001266305">
    <property type="component" value="Unassembled WGS sequence"/>
</dbReference>
<keyword evidence="1" id="KW-0175">Coiled coil</keyword>
<evidence type="ECO:0000256" key="1">
    <source>
        <dbReference type="SAM" id="Coils"/>
    </source>
</evidence>
<dbReference type="PANTHER" id="PTHR23171">
    <property type="entry name" value="GDOWN1"/>
    <property type="match status" value="1"/>
</dbReference>
<dbReference type="PANTHER" id="PTHR23171:SF4">
    <property type="entry name" value="TUFTELIN"/>
    <property type="match status" value="1"/>
</dbReference>
<keyword evidence="3" id="KW-1185">Reference proteome</keyword>
<gene>
    <name evidence="2" type="primary">TUFT1</name>
    <name evidence="2" type="ORF">P7K49_037286</name>
</gene>
<evidence type="ECO:0000313" key="2">
    <source>
        <dbReference type="EMBL" id="KAK2084253.1"/>
    </source>
</evidence>
<sequence>MSSPGMTSPQLEKEEYMLHRVPCSPRTRVAPLELYRAVCCVDSVDSVDILRLTLQGELTGDELEHIAQKAGRKTYAMVSGRSAGHSLASELVESHDGHEEIIKVYLKGRTGDKMTHEKNINQLKSEVQYIQEARNCLQKLREDISSKLDRDLGDSLHRQEIQLVLEKPNGFSQSPPALYSNSPEVDICINEDVESLRKTVKDLLAKLQEAERQHQSDRVAFEVTLSQYQREAEQSNVALQREENRVEQKEAEVGELQRRMLGMETVIGDPELQRRVLGLEMEHQALLAKVREGEMALEELRSNNADGQAEREKAATLEKEVAGLREKIHHLDDMLKSQQRKVRQMIEQLQNSKAVIQSKDATIQELKEKIAYLEAENLEMHERMEHLIEKQISHGNFSTQARAKTENSGRTYGSCVSPFPSSLPPDAGQMEHEHFFKALQPFGRHCPVSGSQGTICIPIVTIFPL</sequence>
<evidence type="ECO:0000313" key="3">
    <source>
        <dbReference type="Proteomes" id="UP001266305"/>
    </source>
</evidence>
<name>A0ABQ9THN5_SAGOE</name>
<feature type="coiled-coil region" evidence="1">
    <location>
        <begin position="190"/>
        <end position="259"/>
    </location>
</feature>
<protein>
    <submittedName>
        <fullName evidence="2">Tuftelin</fullName>
    </submittedName>
</protein>
<dbReference type="InterPro" id="IPR051375">
    <property type="entry name" value="Tuftelin_GRINL1A/MYZAP/CCD68"/>
</dbReference>
<reference evidence="2 3" key="1">
    <citation type="submission" date="2023-05" db="EMBL/GenBank/DDBJ databases">
        <title>B98-5 Cell Line De Novo Hybrid Assembly: An Optical Mapping Approach.</title>
        <authorList>
            <person name="Kananen K."/>
            <person name="Auerbach J.A."/>
            <person name="Kautto E."/>
            <person name="Blachly J.S."/>
        </authorList>
    </citation>
    <scope>NUCLEOTIDE SEQUENCE [LARGE SCALE GENOMIC DNA]</scope>
    <source>
        <strain evidence="2">B95-8</strain>
        <tissue evidence="2">Cell line</tissue>
    </source>
</reference>
<feature type="coiled-coil region" evidence="1">
    <location>
        <begin position="283"/>
        <end position="383"/>
    </location>
</feature>